<dbReference type="Proteomes" id="UP000243499">
    <property type="component" value="Chromosome 6"/>
</dbReference>
<dbReference type="Gramene" id="PVH36764">
    <property type="protein sequence ID" value="PVH36764"/>
    <property type="gene ID" value="PAHAL_6G163500"/>
</dbReference>
<feature type="region of interest" description="Disordered" evidence="1">
    <location>
        <begin position="162"/>
        <end position="223"/>
    </location>
</feature>
<dbReference type="EMBL" id="CM008051">
    <property type="protein sequence ID" value="PVH36764.1"/>
    <property type="molecule type" value="Genomic_DNA"/>
</dbReference>
<protein>
    <recommendedName>
        <fullName evidence="2">DUF8039 domain-containing protein</fullName>
    </recommendedName>
</protein>
<sequence length="223" mass="24077">MDARVQKVVAVGFSQQQGTRVQPDVVISPASQQCSNCASTMAPGDEPQENVPAVDTQRYPVEDITMQTPCELHVKAKNITALAAYRSALPVIPGGTIHGRQVSPGYSVLTVEQIVEAGRQNEKLELDFVGTHGCIQWRKAYIKLIGNTTALVNPPSLLGPYNDDDGNFAGPSSLPPRAPSPSSPPRARSTPTPLAPTKGKNRPHPAHRLEPQEAEHCRKENRP</sequence>
<gene>
    <name evidence="3" type="ORF">PAHAL_6G163500</name>
</gene>
<dbReference type="AlphaFoldDB" id="A0A2T8IGF1"/>
<accession>A0A2T8IGF1</accession>
<reference evidence="3" key="1">
    <citation type="submission" date="2018-04" db="EMBL/GenBank/DDBJ databases">
        <title>WGS assembly of Panicum hallii.</title>
        <authorList>
            <person name="Lovell J."/>
            <person name="Jenkins J."/>
            <person name="Lowry D."/>
            <person name="Mamidi S."/>
            <person name="Sreedasyam A."/>
            <person name="Weng X."/>
            <person name="Barry K."/>
            <person name="Bonette J."/>
            <person name="Campitelli B."/>
            <person name="Daum C."/>
            <person name="Gordon S."/>
            <person name="Gould B."/>
            <person name="Lipzen A."/>
            <person name="Macqueen A."/>
            <person name="Palacio-Mejia J."/>
            <person name="Plott C."/>
            <person name="Shakirov E."/>
            <person name="Shu S."/>
            <person name="Yoshinaga Y."/>
            <person name="Zane M."/>
            <person name="Rokhsar D."/>
            <person name="Grimwood J."/>
            <person name="Schmutz J."/>
            <person name="Juenger T."/>
        </authorList>
    </citation>
    <scope>NUCLEOTIDE SEQUENCE [LARGE SCALE GENOMIC DNA]</scope>
    <source>
        <strain evidence="3">FIL2</strain>
    </source>
</reference>
<proteinExistence type="predicted"/>
<evidence type="ECO:0000313" key="3">
    <source>
        <dbReference type="EMBL" id="PVH36764.1"/>
    </source>
</evidence>
<feature type="compositionally biased region" description="Pro residues" evidence="1">
    <location>
        <begin position="173"/>
        <end position="184"/>
    </location>
</feature>
<feature type="compositionally biased region" description="Low complexity" evidence="1">
    <location>
        <begin position="185"/>
        <end position="197"/>
    </location>
</feature>
<dbReference type="Pfam" id="PF26133">
    <property type="entry name" value="DUF8039"/>
    <property type="match status" value="1"/>
</dbReference>
<evidence type="ECO:0000259" key="2">
    <source>
        <dbReference type="Pfam" id="PF26133"/>
    </source>
</evidence>
<feature type="compositionally biased region" description="Basic and acidic residues" evidence="1">
    <location>
        <begin position="207"/>
        <end position="223"/>
    </location>
</feature>
<evidence type="ECO:0000256" key="1">
    <source>
        <dbReference type="SAM" id="MobiDB-lite"/>
    </source>
</evidence>
<name>A0A2T8IGF1_9POAL</name>
<feature type="domain" description="DUF8039" evidence="2">
    <location>
        <begin position="59"/>
        <end position="144"/>
    </location>
</feature>
<dbReference type="InterPro" id="IPR058352">
    <property type="entry name" value="DUF8039"/>
</dbReference>
<organism evidence="3">
    <name type="scientific">Panicum hallii</name>
    <dbReference type="NCBI Taxonomy" id="206008"/>
    <lineage>
        <taxon>Eukaryota</taxon>
        <taxon>Viridiplantae</taxon>
        <taxon>Streptophyta</taxon>
        <taxon>Embryophyta</taxon>
        <taxon>Tracheophyta</taxon>
        <taxon>Spermatophyta</taxon>
        <taxon>Magnoliopsida</taxon>
        <taxon>Liliopsida</taxon>
        <taxon>Poales</taxon>
        <taxon>Poaceae</taxon>
        <taxon>PACMAD clade</taxon>
        <taxon>Panicoideae</taxon>
        <taxon>Panicodae</taxon>
        <taxon>Paniceae</taxon>
        <taxon>Panicinae</taxon>
        <taxon>Panicum</taxon>
        <taxon>Panicum sect. Panicum</taxon>
    </lineage>
</organism>